<proteinExistence type="predicted"/>
<accession>A0A9X2TFX4</accession>
<reference evidence="1" key="1">
    <citation type="submission" date="2022-08" db="EMBL/GenBank/DDBJ databases">
        <title>Genomic Encyclopedia of Type Strains, Phase V (KMG-V): Genome sequencing to study the core and pangenomes of soil and plant-associated prokaryotes.</title>
        <authorList>
            <person name="Whitman W."/>
        </authorList>
    </citation>
    <scope>NUCLEOTIDE SEQUENCE</scope>
    <source>
        <strain evidence="1">SP3049</strain>
    </source>
</reference>
<dbReference type="RefSeq" id="WP_259124276.1">
    <property type="nucleotide sequence ID" value="NZ_JANUAD010000006.1"/>
</dbReference>
<gene>
    <name evidence="1" type="ORF">GGP61_002608</name>
</gene>
<evidence type="ECO:0000313" key="2">
    <source>
        <dbReference type="Proteomes" id="UP001155057"/>
    </source>
</evidence>
<organism evidence="1 2">
    <name type="scientific">Salinibacter ruber</name>
    <dbReference type="NCBI Taxonomy" id="146919"/>
    <lineage>
        <taxon>Bacteria</taxon>
        <taxon>Pseudomonadati</taxon>
        <taxon>Rhodothermota</taxon>
        <taxon>Rhodothermia</taxon>
        <taxon>Rhodothermales</taxon>
        <taxon>Salinibacteraceae</taxon>
        <taxon>Salinibacter</taxon>
    </lineage>
</organism>
<comment type="caution">
    <text evidence="1">The sequence shown here is derived from an EMBL/GenBank/DDBJ whole genome shotgun (WGS) entry which is preliminary data.</text>
</comment>
<name>A0A9X2TFX4_9BACT</name>
<dbReference type="Proteomes" id="UP001155057">
    <property type="component" value="Unassembled WGS sequence"/>
</dbReference>
<evidence type="ECO:0000313" key="1">
    <source>
        <dbReference type="EMBL" id="MCS3710982.1"/>
    </source>
</evidence>
<dbReference type="AlphaFoldDB" id="A0A9X2TFX4"/>
<protein>
    <submittedName>
        <fullName evidence="1">Uncharacterized protein</fullName>
    </submittedName>
</protein>
<dbReference type="EMBL" id="JANUAE010000010">
    <property type="protein sequence ID" value="MCS3710982.1"/>
    <property type="molecule type" value="Genomic_DNA"/>
</dbReference>
<sequence length="181" mass="19982">MEQRIEVPFVARFNAPVFSSEVSFPQAFSVVMRLNCLVTTSLSAFPICQVISGSLNRPLAASFIAVKHIFYLVSYLPLYHLSDASSPSPLRACSFKLPSPLRRSDQPSTRCPASEKGVLLGSDYASPIQEKLVRRFVGKKNTVSESKENLEVVLSRLPIHPIQVQKNTGVKTESGFLLQLS</sequence>